<dbReference type="WBParaSite" id="nRc.2.0.1.t24343-RA">
    <property type="protein sequence ID" value="nRc.2.0.1.t24343-RA"/>
    <property type="gene ID" value="nRc.2.0.1.g24343"/>
</dbReference>
<evidence type="ECO:0000313" key="3">
    <source>
        <dbReference type="WBParaSite" id="nRc.2.0.1.t24343-RA"/>
    </source>
</evidence>
<protein>
    <submittedName>
        <fullName evidence="3">Uncharacterized protein</fullName>
    </submittedName>
</protein>
<sequence length="284" mass="33292">MREGKNGEMARVEGELRRSSFEMARQAEIEATVGGSVKSHQTFERQRPTSPPRVIHPMAEMLDKIRRKSKESWKSNMVDMNFHKYYDDAPTDLYDDKYARGYNPETANWVGHEHQREQDGEKEAEEDQEKKISESSYIENRVERVNEPKKEVQSEVYVRSLEDRDKYSSRDKSWSEEPQSSRNAEQAQSNVYGYSENRKSRERKVTQNEASKELTTVKSASAEKQKQAKQQRPYCIYHKNNAHAMEECKTLAYRRQQQQRGGFNHGMLNQYYGEELLSCCPPIL</sequence>
<reference evidence="3" key="1">
    <citation type="submission" date="2022-11" db="UniProtKB">
        <authorList>
            <consortium name="WormBaseParasite"/>
        </authorList>
    </citation>
    <scope>IDENTIFICATION</scope>
</reference>
<dbReference type="Proteomes" id="UP000887565">
    <property type="component" value="Unplaced"/>
</dbReference>
<feature type="compositionally biased region" description="Polar residues" evidence="1">
    <location>
        <begin position="176"/>
        <end position="192"/>
    </location>
</feature>
<feature type="compositionally biased region" description="Basic and acidic residues" evidence="1">
    <location>
        <begin position="160"/>
        <end position="175"/>
    </location>
</feature>
<evidence type="ECO:0000313" key="2">
    <source>
        <dbReference type="Proteomes" id="UP000887565"/>
    </source>
</evidence>
<keyword evidence="2" id="KW-1185">Reference proteome</keyword>
<feature type="region of interest" description="Disordered" evidence="1">
    <location>
        <begin position="96"/>
        <end position="231"/>
    </location>
</feature>
<evidence type="ECO:0000256" key="1">
    <source>
        <dbReference type="SAM" id="MobiDB-lite"/>
    </source>
</evidence>
<dbReference type="AlphaFoldDB" id="A0A915JCV5"/>
<feature type="region of interest" description="Disordered" evidence="1">
    <location>
        <begin position="32"/>
        <end position="54"/>
    </location>
</feature>
<proteinExistence type="predicted"/>
<feature type="compositionally biased region" description="Basic and acidic residues" evidence="1">
    <location>
        <begin position="196"/>
        <end position="212"/>
    </location>
</feature>
<organism evidence="2 3">
    <name type="scientific">Romanomermis culicivorax</name>
    <name type="common">Nematode worm</name>
    <dbReference type="NCBI Taxonomy" id="13658"/>
    <lineage>
        <taxon>Eukaryota</taxon>
        <taxon>Metazoa</taxon>
        <taxon>Ecdysozoa</taxon>
        <taxon>Nematoda</taxon>
        <taxon>Enoplea</taxon>
        <taxon>Dorylaimia</taxon>
        <taxon>Mermithida</taxon>
        <taxon>Mermithoidea</taxon>
        <taxon>Mermithidae</taxon>
        <taxon>Romanomermis</taxon>
    </lineage>
</organism>
<feature type="compositionally biased region" description="Basic and acidic residues" evidence="1">
    <location>
        <begin position="140"/>
        <end position="153"/>
    </location>
</feature>
<feature type="compositionally biased region" description="Basic and acidic residues" evidence="1">
    <location>
        <begin position="111"/>
        <end position="121"/>
    </location>
</feature>
<accession>A0A915JCV5</accession>
<name>A0A915JCV5_ROMCU</name>